<dbReference type="EnsemblPlants" id="AES97270">
    <property type="protein sequence ID" value="AES97270"/>
    <property type="gene ID" value="MTR_5g048020"/>
</dbReference>
<reference evidence="2 4" key="2">
    <citation type="journal article" date="2014" name="BMC Genomics">
        <title>An improved genome release (version Mt4.0) for the model legume Medicago truncatula.</title>
        <authorList>
            <person name="Tang H."/>
            <person name="Krishnakumar V."/>
            <person name="Bidwell S."/>
            <person name="Rosen B."/>
            <person name="Chan A."/>
            <person name="Zhou S."/>
            <person name="Gentzbittel L."/>
            <person name="Childs K.L."/>
            <person name="Yandell M."/>
            <person name="Gundlach H."/>
            <person name="Mayer K.F."/>
            <person name="Schwartz D.C."/>
            <person name="Town C.D."/>
        </authorList>
    </citation>
    <scope>GENOME REANNOTATION</scope>
    <source>
        <strain evidence="3 4">cv. Jemalong A17</strain>
    </source>
</reference>
<dbReference type="PaxDb" id="3880-AES97270"/>
<evidence type="ECO:0008006" key="5">
    <source>
        <dbReference type="Google" id="ProtNLM"/>
    </source>
</evidence>
<dbReference type="PANTHER" id="PTHR33116:SF78">
    <property type="entry name" value="OS12G0587133 PROTEIN"/>
    <property type="match status" value="1"/>
</dbReference>
<reference evidence="3" key="3">
    <citation type="submission" date="2015-04" db="UniProtKB">
        <authorList>
            <consortium name="EnsemblPlants"/>
        </authorList>
    </citation>
    <scope>IDENTIFICATION</scope>
    <source>
        <strain evidence="3">cv. Jemalong A17</strain>
    </source>
</reference>
<keyword evidence="1" id="KW-0732">Signal</keyword>
<organism evidence="2 4">
    <name type="scientific">Medicago truncatula</name>
    <name type="common">Barrel medic</name>
    <name type="synonym">Medicago tribuloides</name>
    <dbReference type="NCBI Taxonomy" id="3880"/>
    <lineage>
        <taxon>Eukaryota</taxon>
        <taxon>Viridiplantae</taxon>
        <taxon>Streptophyta</taxon>
        <taxon>Embryophyta</taxon>
        <taxon>Tracheophyta</taxon>
        <taxon>Spermatophyta</taxon>
        <taxon>Magnoliopsida</taxon>
        <taxon>eudicotyledons</taxon>
        <taxon>Gunneridae</taxon>
        <taxon>Pentapetalae</taxon>
        <taxon>rosids</taxon>
        <taxon>fabids</taxon>
        <taxon>Fabales</taxon>
        <taxon>Fabaceae</taxon>
        <taxon>Papilionoideae</taxon>
        <taxon>50 kb inversion clade</taxon>
        <taxon>NPAAA clade</taxon>
        <taxon>Hologalegina</taxon>
        <taxon>IRL clade</taxon>
        <taxon>Trifolieae</taxon>
        <taxon>Medicago</taxon>
    </lineage>
</organism>
<name>G7JZ85_MEDTR</name>
<accession>G7JZ85</accession>
<keyword evidence="4" id="KW-1185">Reference proteome</keyword>
<sequence length="174" mass="20977">MSGLQIIFQCVHFLDGFVWAQEEDVWKWRLEDRGVFSVKSSYAKLEDINFPFGNILPPDVPIVCTFCDRMPESSTHLFLHCDIAQGVWLKMMGWLDCYFLIPTNMFVHWKCWDERYRNDRIRKGLRLIWHTTIWVLRKARNNKIFNNWNGGVDEIVEEIKIMSWRWMLERTNSL</sequence>
<reference evidence="2 4" key="1">
    <citation type="journal article" date="2011" name="Nature">
        <title>The Medicago genome provides insight into the evolution of rhizobial symbioses.</title>
        <authorList>
            <person name="Young N.D."/>
            <person name="Debelle F."/>
            <person name="Oldroyd G.E."/>
            <person name="Geurts R."/>
            <person name="Cannon S.B."/>
            <person name="Udvardi M.K."/>
            <person name="Benedito V.A."/>
            <person name="Mayer K.F."/>
            <person name="Gouzy J."/>
            <person name="Schoof H."/>
            <person name="Van de Peer Y."/>
            <person name="Proost S."/>
            <person name="Cook D.R."/>
            <person name="Meyers B.C."/>
            <person name="Spannagl M."/>
            <person name="Cheung F."/>
            <person name="De Mita S."/>
            <person name="Krishnakumar V."/>
            <person name="Gundlach H."/>
            <person name="Zhou S."/>
            <person name="Mudge J."/>
            <person name="Bharti A.K."/>
            <person name="Murray J.D."/>
            <person name="Naoumkina M.A."/>
            <person name="Rosen B."/>
            <person name="Silverstein K.A."/>
            <person name="Tang H."/>
            <person name="Rombauts S."/>
            <person name="Zhao P.X."/>
            <person name="Zhou P."/>
            <person name="Barbe V."/>
            <person name="Bardou P."/>
            <person name="Bechner M."/>
            <person name="Bellec A."/>
            <person name="Berger A."/>
            <person name="Berges H."/>
            <person name="Bidwell S."/>
            <person name="Bisseling T."/>
            <person name="Choisne N."/>
            <person name="Couloux A."/>
            <person name="Denny R."/>
            <person name="Deshpande S."/>
            <person name="Dai X."/>
            <person name="Doyle J.J."/>
            <person name="Dudez A.M."/>
            <person name="Farmer A.D."/>
            <person name="Fouteau S."/>
            <person name="Franken C."/>
            <person name="Gibelin C."/>
            <person name="Gish J."/>
            <person name="Goldstein S."/>
            <person name="Gonzalez A.J."/>
            <person name="Green P.J."/>
            <person name="Hallab A."/>
            <person name="Hartog M."/>
            <person name="Hua A."/>
            <person name="Humphray S.J."/>
            <person name="Jeong D.H."/>
            <person name="Jing Y."/>
            <person name="Jocker A."/>
            <person name="Kenton S.M."/>
            <person name="Kim D.J."/>
            <person name="Klee K."/>
            <person name="Lai H."/>
            <person name="Lang C."/>
            <person name="Lin S."/>
            <person name="Macmil S.L."/>
            <person name="Magdelenat G."/>
            <person name="Matthews L."/>
            <person name="McCorrison J."/>
            <person name="Monaghan E.L."/>
            <person name="Mun J.H."/>
            <person name="Najar F.Z."/>
            <person name="Nicholson C."/>
            <person name="Noirot C."/>
            <person name="O'Bleness M."/>
            <person name="Paule C.R."/>
            <person name="Poulain J."/>
            <person name="Prion F."/>
            <person name="Qin B."/>
            <person name="Qu C."/>
            <person name="Retzel E.F."/>
            <person name="Riddle C."/>
            <person name="Sallet E."/>
            <person name="Samain S."/>
            <person name="Samson N."/>
            <person name="Sanders I."/>
            <person name="Saurat O."/>
            <person name="Scarpelli C."/>
            <person name="Schiex T."/>
            <person name="Segurens B."/>
            <person name="Severin A.J."/>
            <person name="Sherrier D.J."/>
            <person name="Shi R."/>
            <person name="Sims S."/>
            <person name="Singer S.R."/>
            <person name="Sinharoy S."/>
            <person name="Sterck L."/>
            <person name="Viollet A."/>
            <person name="Wang B.B."/>
            <person name="Wang K."/>
            <person name="Wang M."/>
            <person name="Wang X."/>
            <person name="Warfsmann J."/>
            <person name="Weissenbach J."/>
            <person name="White D.D."/>
            <person name="White J.D."/>
            <person name="Wiley G.B."/>
            <person name="Wincker P."/>
            <person name="Xing Y."/>
            <person name="Yang L."/>
            <person name="Yao Z."/>
            <person name="Ying F."/>
            <person name="Zhai J."/>
            <person name="Zhou L."/>
            <person name="Zuber A."/>
            <person name="Denarie J."/>
            <person name="Dixon R.A."/>
            <person name="May G.D."/>
            <person name="Schwartz D.C."/>
            <person name="Rogers J."/>
            <person name="Quetier F."/>
            <person name="Town C.D."/>
            <person name="Roe B.A."/>
        </authorList>
    </citation>
    <scope>NUCLEOTIDE SEQUENCE [LARGE SCALE GENOMIC DNA]</scope>
    <source>
        <strain evidence="2">A17</strain>
        <strain evidence="3 4">cv. Jemalong A17</strain>
    </source>
</reference>
<evidence type="ECO:0000256" key="1">
    <source>
        <dbReference type="SAM" id="SignalP"/>
    </source>
</evidence>
<dbReference type="PANTHER" id="PTHR33116">
    <property type="entry name" value="REVERSE TRANSCRIPTASE ZINC-BINDING DOMAIN-CONTAINING PROTEIN-RELATED-RELATED"/>
    <property type="match status" value="1"/>
</dbReference>
<proteinExistence type="predicted"/>
<gene>
    <name evidence="2" type="ordered locus">MTR_5g048020</name>
</gene>
<dbReference type="EMBL" id="CM001221">
    <property type="protein sequence ID" value="AES97270.1"/>
    <property type="molecule type" value="Genomic_DNA"/>
</dbReference>
<dbReference type="AlphaFoldDB" id="G7JZ85"/>
<dbReference type="HOGENOM" id="CLU_1542363_0_0_1"/>
<evidence type="ECO:0000313" key="2">
    <source>
        <dbReference type="EMBL" id="AES97270.1"/>
    </source>
</evidence>
<feature type="chain" id="PRO_5014573228" description="Reverse transcriptase zinc-binding domain-containing protein" evidence="1">
    <location>
        <begin position="21"/>
        <end position="174"/>
    </location>
</feature>
<protein>
    <recommendedName>
        <fullName evidence="5">Reverse transcriptase zinc-binding domain-containing protein</fullName>
    </recommendedName>
</protein>
<evidence type="ECO:0000313" key="4">
    <source>
        <dbReference type="Proteomes" id="UP000002051"/>
    </source>
</evidence>
<dbReference type="Proteomes" id="UP000002051">
    <property type="component" value="Chromosome 5"/>
</dbReference>
<feature type="signal peptide" evidence="1">
    <location>
        <begin position="1"/>
        <end position="20"/>
    </location>
</feature>
<evidence type="ECO:0000313" key="3">
    <source>
        <dbReference type="EnsemblPlants" id="AES97270"/>
    </source>
</evidence>